<dbReference type="EMBL" id="MGFD01000006">
    <property type="protein sequence ID" value="OGL99644.1"/>
    <property type="molecule type" value="Genomic_DNA"/>
</dbReference>
<sequence>MVRSVLKTKKSAESFLIPILFGLFAASFFVVFARAPEQVIGVSSDRALRAEGVSYEATALHILRLTNVEQSIPRMRSPVYELSVRDGGILNESVIRYRIPKELRSAPPHLLTFIVFDTKTLSWTSIPTTIDEKKEVASATVPIHQVLMIGLGTIF</sequence>
<feature type="transmembrane region" description="Helical" evidence="1">
    <location>
        <begin position="12"/>
        <end position="33"/>
    </location>
</feature>
<comment type="caution">
    <text evidence="2">The sequence shown here is derived from an EMBL/GenBank/DDBJ whole genome shotgun (WGS) entry which is preliminary data.</text>
</comment>
<keyword evidence="1" id="KW-0472">Membrane</keyword>
<accession>A0A1F7WC39</accession>
<name>A0A1F7WC39_9BACT</name>
<gene>
    <name evidence="2" type="ORF">A2318_01555</name>
</gene>
<dbReference type="Proteomes" id="UP000177331">
    <property type="component" value="Unassembled WGS sequence"/>
</dbReference>
<organism evidence="2 3">
    <name type="scientific">Candidatus Uhrbacteria bacterium RIFOXYB2_FULL_45_11</name>
    <dbReference type="NCBI Taxonomy" id="1802421"/>
    <lineage>
        <taxon>Bacteria</taxon>
        <taxon>Candidatus Uhriibacteriota</taxon>
    </lineage>
</organism>
<keyword evidence="1" id="KW-1133">Transmembrane helix</keyword>
<dbReference type="AlphaFoldDB" id="A0A1F7WC39"/>
<reference evidence="2 3" key="1">
    <citation type="journal article" date="2016" name="Nat. Commun.">
        <title>Thousands of microbial genomes shed light on interconnected biogeochemical processes in an aquifer system.</title>
        <authorList>
            <person name="Anantharaman K."/>
            <person name="Brown C.T."/>
            <person name="Hug L.A."/>
            <person name="Sharon I."/>
            <person name="Castelle C.J."/>
            <person name="Probst A.J."/>
            <person name="Thomas B.C."/>
            <person name="Singh A."/>
            <person name="Wilkins M.J."/>
            <person name="Karaoz U."/>
            <person name="Brodie E.L."/>
            <person name="Williams K.H."/>
            <person name="Hubbard S.S."/>
            <person name="Banfield J.F."/>
        </authorList>
    </citation>
    <scope>NUCLEOTIDE SEQUENCE [LARGE SCALE GENOMIC DNA]</scope>
</reference>
<protein>
    <submittedName>
        <fullName evidence="2">Uncharacterized protein</fullName>
    </submittedName>
</protein>
<keyword evidence="1" id="KW-0812">Transmembrane</keyword>
<evidence type="ECO:0000313" key="2">
    <source>
        <dbReference type="EMBL" id="OGL99644.1"/>
    </source>
</evidence>
<evidence type="ECO:0000256" key="1">
    <source>
        <dbReference type="SAM" id="Phobius"/>
    </source>
</evidence>
<evidence type="ECO:0000313" key="3">
    <source>
        <dbReference type="Proteomes" id="UP000177331"/>
    </source>
</evidence>
<proteinExistence type="predicted"/>
<dbReference type="STRING" id="1802421.A2318_01555"/>